<reference evidence="1" key="1">
    <citation type="submission" date="2013-11" db="EMBL/GenBank/DDBJ databases">
        <title>Microbial diversity, functional groups and degradation webs in Northern and Southern Mediterranean and Red Sea marine crude oil polluted sites.</title>
        <authorList>
            <person name="Daffonchio D."/>
            <person name="Mapelli F."/>
            <person name="Ferrer M."/>
            <person name="Richter M."/>
            <person name="Cherif A."/>
            <person name="Malkawi H.I."/>
            <person name="Yakimov M.M."/>
            <person name="Abdel-Fattah Y.R."/>
            <person name="Blaghen M."/>
            <person name="Golyshin P.N."/>
            <person name="Kalogerakis N."/>
            <person name="Boon N."/>
            <person name="Magagnini M."/>
            <person name="Fava F."/>
        </authorList>
    </citation>
    <scope>NUCLEOTIDE SEQUENCE</scope>
</reference>
<comment type="caution">
    <text evidence="1">The sequence shown here is derived from an EMBL/GenBank/DDBJ whole genome shotgun (WGS) entry which is preliminary data.</text>
</comment>
<proteinExistence type="predicted"/>
<protein>
    <submittedName>
        <fullName evidence="1">Oxidoreductase, FAD-binding protein</fullName>
    </submittedName>
</protein>
<organism evidence="1">
    <name type="scientific">marine sediment metagenome</name>
    <dbReference type="NCBI Taxonomy" id="412755"/>
    <lineage>
        <taxon>unclassified sequences</taxon>
        <taxon>metagenomes</taxon>
        <taxon>ecological metagenomes</taxon>
    </lineage>
</organism>
<evidence type="ECO:0000313" key="1">
    <source>
        <dbReference type="EMBL" id="KTF06034.1"/>
    </source>
</evidence>
<name>A0A1B6NRE9_9ZZZZ</name>
<feature type="non-terminal residue" evidence="1">
    <location>
        <position position="1"/>
    </location>
</feature>
<dbReference type="EMBL" id="AYSL01001410">
    <property type="protein sequence ID" value="KTF06034.1"/>
    <property type="molecule type" value="Genomic_DNA"/>
</dbReference>
<accession>A0A1B6NRE9</accession>
<sequence length="63" mass="6931">VKAKAKVEPIESKASVFKGAVFKGAERFVSLSVMSVTHIAGIYPYSHEITDMSPYVLQTGDWK</sequence>
<gene>
    <name evidence="1" type="ORF">MGSAQ_002470</name>
</gene>
<dbReference type="AlphaFoldDB" id="A0A1B6NRE9"/>